<keyword evidence="7 9" id="KW-1133">Transmembrane helix</keyword>
<dbReference type="AlphaFoldDB" id="A0AAW6TYA4"/>
<evidence type="ECO:0000256" key="5">
    <source>
        <dbReference type="ARBA" id="ARBA00022475"/>
    </source>
</evidence>
<evidence type="ECO:0000259" key="10">
    <source>
        <dbReference type="PROSITE" id="PS50928"/>
    </source>
</evidence>
<evidence type="ECO:0000256" key="8">
    <source>
        <dbReference type="ARBA" id="ARBA00023136"/>
    </source>
</evidence>
<evidence type="ECO:0000313" key="11">
    <source>
        <dbReference type="EMBL" id="MDI6448699.1"/>
    </source>
</evidence>
<comment type="caution">
    <text evidence="11">The sequence shown here is derived from an EMBL/GenBank/DDBJ whole genome shotgun (WGS) entry which is preliminary data.</text>
</comment>
<dbReference type="Proteomes" id="UP001431776">
    <property type="component" value="Unassembled WGS sequence"/>
</dbReference>
<dbReference type="PANTHER" id="PTHR43470:SF3">
    <property type="entry name" value="PHOSPHATE TRANSPORT SYSTEM PERMEASE PROTEIN PSTA-RELATED"/>
    <property type="match status" value="1"/>
</dbReference>
<feature type="transmembrane region" description="Helical" evidence="9">
    <location>
        <begin position="516"/>
        <end position="536"/>
    </location>
</feature>
<evidence type="ECO:0000256" key="4">
    <source>
        <dbReference type="ARBA" id="ARBA00022448"/>
    </source>
</evidence>
<organism evidence="11 12">
    <name type="scientific">Anaerobaca lacustris</name>
    <dbReference type="NCBI Taxonomy" id="3044600"/>
    <lineage>
        <taxon>Bacteria</taxon>
        <taxon>Pseudomonadati</taxon>
        <taxon>Planctomycetota</taxon>
        <taxon>Phycisphaerae</taxon>
        <taxon>Sedimentisphaerales</taxon>
        <taxon>Anaerobacaceae</taxon>
        <taxon>Anaerobaca</taxon>
    </lineage>
</organism>
<evidence type="ECO:0000313" key="12">
    <source>
        <dbReference type="Proteomes" id="UP001431776"/>
    </source>
</evidence>
<feature type="transmembrane region" description="Helical" evidence="9">
    <location>
        <begin position="365"/>
        <end position="385"/>
    </location>
</feature>
<feature type="transmembrane region" description="Helical" evidence="9">
    <location>
        <begin position="397"/>
        <end position="416"/>
    </location>
</feature>
<accession>A0AAW6TYA4</accession>
<proteinExistence type="inferred from homology"/>
<gene>
    <name evidence="11" type="primary">pstA</name>
    <name evidence="11" type="ORF">QJ522_06555</name>
</gene>
<feature type="transmembrane region" description="Helical" evidence="9">
    <location>
        <begin position="320"/>
        <end position="345"/>
    </location>
</feature>
<keyword evidence="4" id="KW-0813">Transport</keyword>
<dbReference type="RefSeq" id="WP_349244109.1">
    <property type="nucleotide sequence ID" value="NZ_JASCXX010000006.1"/>
</dbReference>
<dbReference type="PANTHER" id="PTHR43470">
    <property type="entry name" value="PHOSPHATE TRANSPORT SYSTEM PERMEASE PROTEIN PSTA-RELATED"/>
    <property type="match status" value="1"/>
</dbReference>
<sequence length="547" mass="60863">MNLGVRRSLDRLFTGLTGASIVLLMLVLIAVLGPMIYRGSGAVLFGGTVEFRKMQRDLFNRADRDALAAEIAETDEVRQVVHEMVDRFKKGIDIAAMSSQAREINREYGRELRYRDATPEEYTESREVARAIRDKLEEAFGSQDIELIRKNIAEVLAHKDEPRFKGTVAERYFTLATDFLDAAEHIDLSRYHDYLVALDEVEVILFGSIEHPGLLGPRPNQPARPLAMTSYGATRWDQAQSLLDRLVWAEKWVEKEPGQPLVKERSPRAELFHGTALEPLFTYVPEQLDEMLRPRFTVYWQFFIDDNFDSHYFGGVGPEIIGTLLITVVGMLFVVPLGVISAAYLVECASDGPVMRILRMSINTLAGVPSIVFGLFGLAFFVLFLFPRLGFEPKPCILAASLTLAVLTLPVMIRASEEAIRTVPRSYKEGSLALGASRFRTFVTVTFPAALPGILTGVILSLSRIAGETAPILFTGAVSMGPVPKSIFDPTRTLSYGSYDMAVGDRLAMMVPHNQYGMVVTLITLILILNAVAIVLRSRVFKKLKGH</sequence>
<evidence type="ECO:0000256" key="7">
    <source>
        <dbReference type="ARBA" id="ARBA00022989"/>
    </source>
</evidence>
<evidence type="ECO:0000256" key="6">
    <source>
        <dbReference type="ARBA" id="ARBA00022692"/>
    </source>
</evidence>
<name>A0AAW6TYA4_9BACT</name>
<keyword evidence="6 9" id="KW-0812">Transmembrane</keyword>
<reference evidence="11" key="1">
    <citation type="submission" date="2023-05" db="EMBL/GenBank/DDBJ databases">
        <title>Anaerotaeda fermentans gen. nov., sp. nov., a novel anaerobic planctomycete of the new family within the order Sedimentisphaerales isolated from Taman Peninsula, Russia.</title>
        <authorList>
            <person name="Khomyakova M.A."/>
            <person name="Merkel A.Y."/>
            <person name="Slobodkin A.I."/>
        </authorList>
    </citation>
    <scope>NUCLEOTIDE SEQUENCE</scope>
    <source>
        <strain evidence="11">M17dextr</strain>
    </source>
</reference>
<keyword evidence="8 9" id="KW-0472">Membrane</keyword>
<dbReference type="InterPro" id="IPR035906">
    <property type="entry name" value="MetI-like_sf"/>
</dbReference>
<dbReference type="SUPFAM" id="SSF161098">
    <property type="entry name" value="MetI-like"/>
    <property type="match status" value="1"/>
</dbReference>
<dbReference type="NCBIfam" id="TIGR00974">
    <property type="entry name" value="3a0107s02c"/>
    <property type="match status" value="1"/>
</dbReference>
<comment type="subcellular location">
    <subcellularLocation>
        <location evidence="1 9">Cell membrane</location>
        <topology evidence="1 9">Multi-pass membrane protein</topology>
    </subcellularLocation>
</comment>
<keyword evidence="12" id="KW-1185">Reference proteome</keyword>
<evidence type="ECO:0000256" key="2">
    <source>
        <dbReference type="ARBA" id="ARBA00007069"/>
    </source>
</evidence>
<evidence type="ECO:0000256" key="3">
    <source>
        <dbReference type="ARBA" id="ARBA00016864"/>
    </source>
</evidence>
<dbReference type="PROSITE" id="PS50928">
    <property type="entry name" value="ABC_TM1"/>
    <property type="match status" value="1"/>
</dbReference>
<dbReference type="GO" id="GO:0005886">
    <property type="term" value="C:plasma membrane"/>
    <property type="evidence" value="ECO:0007669"/>
    <property type="project" value="UniProtKB-SubCell"/>
</dbReference>
<dbReference type="Gene3D" id="1.10.3720.10">
    <property type="entry name" value="MetI-like"/>
    <property type="match status" value="1"/>
</dbReference>
<dbReference type="Pfam" id="PF00528">
    <property type="entry name" value="BPD_transp_1"/>
    <property type="match status" value="1"/>
</dbReference>
<dbReference type="GO" id="GO:0005315">
    <property type="term" value="F:phosphate transmembrane transporter activity"/>
    <property type="evidence" value="ECO:0007669"/>
    <property type="project" value="InterPro"/>
</dbReference>
<protein>
    <recommendedName>
        <fullName evidence="3 9">Phosphate transport system permease protein PstA</fullName>
    </recommendedName>
</protein>
<dbReference type="CDD" id="cd06261">
    <property type="entry name" value="TM_PBP2"/>
    <property type="match status" value="1"/>
</dbReference>
<dbReference type="InterPro" id="IPR000515">
    <property type="entry name" value="MetI-like"/>
</dbReference>
<comment type="similarity">
    <text evidence="2 9">Belongs to the binding-protein-dependent transport system permease family. CysTW subfamily.</text>
</comment>
<dbReference type="InterPro" id="IPR005672">
    <property type="entry name" value="Phosphate_PstA"/>
</dbReference>
<evidence type="ECO:0000256" key="1">
    <source>
        <dbReference type="ARBA" id="ARBA00004651"/>
    </source>
</evidence>
<feature type="domain" description="ABC transmembrane type-1" evidence="10">
    <location>
        <begin position="320"/>
        <end position="537"/>
    </location>
</feature>
<dbReference type="EMBL" id="JASCXX010000006">
    <property type="protein sequence ID" value="MDI6448699.1"/>
    <property type="molecule type" value="Genomic_DNA"/>
</dbReference>
<feature type="transmembrane region" description="Helical" evidence="9">
    <location>
        <begin position="12"/>
        <end position="37"/>
    </location>
</feature>
<evidence type="ECO:0000256" key="9">
    <source>
        <dbReference type="RuleBase" id="RU363043"/>
    </source>
</evidence>
<dbReference type="GO" id="GO:0035435">
    <property type="term" value="P:phosphate ion transmembrane transport"/>
    <property type="evidence" value="ECO:0007669"/>
    <property type="project" value="InterPro"/>
</dbReference>
<feature type="transmembrane region" description="Helical" evidence="9">
    <location>
        <begin position="437"/>
        <end position="460"/>
    </location>
</feature>
<keyword evidence="5 9" id="KW-1003">Cell membrane</keyword>